<organism evidence="1 2">
    <name type="scientific">Streptomyces monashensis</name>
    <dbReference type="NCBI Taxonomy" id="1678012"/>
    <lineage>
        <taxon>Bacteria</taxon>
        <taxon>Bacillati</taxon>
        <taxon>Actinomycetota</taxon>
        <taxon>Actinomycetes</taxon>
        <taxon>Kitasatosporales</taxon>
        <taxon>Streptomycetaceae</taxon>
        <taxon>Streptomyces</taxon>
    </lineage>
</organism>
<proteinExistence type="predicted"/>
<evidence type="ECO:0000313" key="1">
    <source>
        <dbReference type="EMBL" id="OIK06402.1"/>
    </source>
</evidence>
<gene>
    <name evidence="1" type="ORF">BIV23_08465</name>
</gene>
<protein>
    <submittedName>
        <fullName evidence="1">ParH-like protein</fullName>
    </submittedName>
</protein>
<dbReference type="AlphaFoldDB" id="A0A1S2QJT7"/>
<dbReference type="Proteomes" id="UP000179642">
    <property type="component" value="Unassembled WGS sequence"/>
</dbReference>
<evidence type="ECO:0000313" key="2">
    <source>
        <dbReference type="Proteomes" id="UP000179642"/>
    </source>
</evidence>
<keyword evidence="2" id="KW-1185">Reference proteome</keyword>
<accession>A0A1S2QJT7</accession>
<sequence length="175" mass="19471">MRRGQDEPTVRRCRKMAEQLELPEPFDAAELLTRLGRQRGRAIELVPVSSSPNLPCGLLVSTSGTDYILYAADTSPLHRQHILVHEAAHLLFDHTGTTPLSPVTSRTLLPHLSSDLVRRVLGRTGYDEPQEREAELLASLIMSRAARADAASLHRERFLSLNVFFAPAPDEDGRD</sequence>
<reference evidence="1 2" key="1">
    <citation type="submission" date="2016-10" db="EMBL/GenBank/DDBJ databases">
        <title>Genome sequence of Streptomyces sp. MUSC 1.</title>
        <authorList>
            <person name="Lee L.-H."/>
            <person name="Ser H.-L."/>
            <person name="Law J.W.-F."/>
        </authorList>
    </citation>
    <scope>NUCLEOTIDE SEQUENCE [LARGE SCALE GENOMIC DNA]</scope>
    <source>
        <strain evidence="1 2">MUSC 1</strain>
    </source>
</reference>
<comment type="caution">
    <text evidence="1">The sequence shown here is derived from an EMBL/GenBank/DDBJ whole genome shotgun (WGS) entry which is preliminary data.</text>
</comment>
<name>A0A1S2QJT7_9ACTN</name>
<dbReference type="EMBL" id="MLYO01000015">
    <property type="protein sequence ID" value="OIK06402.1"/>
    <property type="molecule type" value="Genomic_DNA"/>
</dbReference>